<accession>A0A0E3WSK8</accession>
<reference evidence="2 3" key="1">
    <citation type="submission" date="2014-07" db="EMBL/GenBank/DDBJ databases">
        <title>Methanogenic archaea and the global carbon cycle.</title>
        <authorList>
            <person name="Henriksen J.R."/>
            <person name="Luke J."/>
            <person name="Reinhart S."/>
            <person name="Benedict M.N."/>
            <person name="Youngblut N.D."/>
            <person name="Metcalf M.E."/>
            <person name="Whitaker R.J."/>
            <person name="Metcalf W.W."/>
        </authorList>
    </citation>
    <scope>NUCLEOTIDE SEQUENCE [LARGE SCALE GENOMIC DNA]</scope>
    <source>
        <strain evidence="2 3">HB-1</strain>
    </source>
</reference>
<gene>
    <name evidence="2" type="ORF">MSHOH_0377</name>
</gene>
<dbReference type="PATRIC" id="fig|1434110.4.peg.451"/>
<dbReference type="InterPro" id="IPR023228">
    <property type="entry name" value="SAM_OH_AdoTrfase_N_sf"/>
</dbReference>
<evidence type="ECO:0000313" key="3">
    <source>
        <dbReference type="Proteomes" id="UP000033101"/>
    </source>
</evidence>
<protein>
    <recommendedName>
        <fullName evidence="1">S-adenosyl-l-methionine hydroxide adenosyltransferase N-terminal domain-containing protein</fullName>
    </recommendedName>
</protein>
<dbReference type="Pfam" id="PF01887">
    <property type="entry name" value="SAM_HAT_N"/>
    <property type="match status" value="1"/>
</dbReference>
<evidence type="ECO:0000259" key="1">
    <source>
        <dbReference type="Pfam" id="PF01887"/>
    </source>
</evidence>
<keyword evidence="3" id="KW-1185">Reference proteome</keyword>
<dbReference type="SUPFAM" id="SSF102522">
    <property type="entry name" value="Bacterial fluorinating enzyme, N-terminal domain"/>
    <property type="match status" value="1"/>
</dbReference>
<dbReference type="InterPro" id="IPR002747">
    <property type="entry name" value="SAM_OH_AdoTrfase"/>
</dbReference>
<dbReference type="PANTHER" id="PTHR35092:SF1">
    <property type="entry name" value="CHLORINASE MJ1651"/>
    <property type="match status" value="1"/>
</dbReference>
<dbReference type="InterPro" id="IPR046469">
    <property type="entry name" value="SAM_HAT_N"/>
</dbReference>
<organism evidence="2 3">
    <name type="scientific">Methanosarcina horonobensis HB-1 = JCM 15518</name>
    <dbReference type="NCBI Taxonomy" id="1434110"/>
    <lineage>
        <taxon>Archaea</taxon>
        <taxon>Methanobacteriati</taxon>
        <taxon>Methanobacteriota</taxon>
        <taxon>Stenosarchaea group</taxon>
        <taxon>Methanomicrobia</taxon>
        <taxon>Methanosarcinales</taxon>
        <taxon>Methanosarcinaceae</taxon>
        <taxon>Methanosarcina</taxon>
    </lineage>
</organism>
<dbReference type="Proteomes" id="UP000033101">
    <property type="component" value="Chromosome"/>
</dbReference>
<dbReference type="GeneID" id="89224307"/>
<dbReference type="AlphaFoldDB" id="A0A0E3WSK8"/>
<proteinExistence type="predicted"/>
<dbReference type="Gene3D" id="3.40.50.10790">
    <property type="entry name" value="S-adenosyl-l-methionine hydroxide adenosyltransferase, N-terminal"/>
    <property type="match status" value="2"/>
</dbReference>
<name>A0A0E3WSK8_9EURY</name>
<dbReference type="RefSeq" id="WP_338037909.1">
    <property type="nucleotide sequence ID" value="NZ_CP009516.1"/>
</dbReference>
<sequence length="77" mass="8456">MTHSIRQAGIREGAFVLYSLVPYFPAKSVHVGVFVSPDNGFMIPAARRLENMEVYEITNKEIMLNSGISATCGPEVP</sequence>
<dbReference type="KEGG" id="mhor:MSHOH_0377"/>
<evidence type="ECO:0000313" key="2">
    <source>
        <dbReference type="EMBL" id="AKB76860.1"/>
    </source>
</evidence>
<feature type="domain" description="S-adenosyl-l-methionine hydroxide adenosyltransferase N-terminal" evidence="1">
    <location>
        <begin position="2"/>
        <end position="33"/>
    </location>
</feature>
<dbReference type="HOGENOM" id="CLU_2629734_0_0_2"/>
<dbReference type="EMBL" id="CP009516">
    <property type="protein sequence ID" value="AKB76860.1"/>
    <property type="molecule type" value="Genomic_DNA"/>
</dbReference>
<dbReference type="PANTHER" id="PTHR35092">
    <property type="entry name" value="CHLORINASE MJ1651"/>
    <property type="match status" value="1"/>
</dbReference>